<keyword evidence="12" id="KW-1185">Reference proteome</keyword>
<name>A0A838LAW9_9SPHN</name>
<comment type="function">
    <text evidence="9">Catalyzes the transfer of an acetyl group from acetyl-CoA to the 6'-amino group of aminoglycoside molecules conferring resistance to antibiotics containing the purpurosamine ring.</text>
</comment>
<accession>A0A838LAW9</accession>
<evidence type="ECO:0000313" key="11">
    <source>
        <dbReference type="EMBL" id="MBA2935739.1"/>
    </source>
</evidence>
<sequence>MPDDLVTGVVIETCSAAHVSAWAELRTELWPDGTAGEHLDFAIAAVGEPTRLAAFLARDDDGHLLGFAEASLRFDYVNGCSTSPVAFLEGLYVREAVRRRGVGRGLIAAVELWARERGCTELASDALIDNDASHRAHEGVGFAETERVVFFRKDLDIQIPK</sequence>
<keyword evidence="5 9" id="KW-0046">Antibiotic resistance</keyword>
<evidence type="ECO:0000313" key="12">
    <source>
        <dbReference type="Proteomes" id="UP000570166"/>
    </source>
</evidence>
<dbReference type="InterPro" id="IPR016181">
    <property type="entry name" value="Acyl_CoA_acyltransferase"/>
</dbReference>
<evidence type="ECO:0000256" key="5">
    <source>
        <dbReference type="ARBA" id="ARBA00023251"/>
    </source>
</evidence>
<dbReference type="SUPFAM" id="SSF55729">
    <property type="entry name" value="Acyl-CoA N-acyltransferases (Nat)"/>
    <property type="match status" value="1"/>
</dbReference>
<evidence type="ECO:0000256" key="1">
    <source>
        <dbReference type="ARBA" id="ARBA00011738"/>
    </source>
</evidence>
<dbReference type="Proteomes" id="UP000570166">
    <property type="component" value="Unassembled WGS sequence"/>
</dbReference>
<evidence type="ECO:0000256" key="3">
    <source>
        <dbReference type="ARBA" id="ARBA00017677"/>
    </source>
</evidence>
<dbReference type="GO" id="GO:0047663">
    <property type="term" value="F:aminoglycoside 6'-N-acetyltransferase activity"/>
    <property type="evidence" value="ECO:0007669"/>
    <property type="project" value="UniProtKB-EC"/>
</dbReference>
<dbReference type="PROSITE" id="PS51186">
    <property type="entry name" value="GNAT"/>
    <property type="match status" value="1"/>
</dbReference>
<dbReference type="EC" id="2.3.1.82" evidence="2 9"/>
<gene>
    <name evidence="11" type="ORF">HZF05_16780</name>
</gene>
<dbReference type="InterPro" id="IPR024170">
    <property type="entry name" value="Aminoglycoside_N6-AcTrfrase"/>
</dbReference>
<comment type="caution">
    <text evidence="11">The sequence shown here is derived from an EMBL/GenBank/DDBJ whole genome shotgun (WGS) entry which is preliminary data.</text>
</comment>
<dbReference type="Gene3D" id="3.40.630.30">
    <property type="match status" value="1"/>
</dbReference>
<dbReference type="GO" id="GO:0046677">
    <property type="term" value="P:response to antibiotic"/>
    <property type="evidence" value="ECO:0007669"/>
    <property type="project" value="UniProtKB-KW"/>
</dbReference>
<feature type="domain" description="N-acetyltransferase" evidence="10">
    <location>
        <begin position="9"/>
        <end position="161"/>
    </location>
</feature>
<dbReference type="PANTHER" id="PTHR43877">
    <property type="entry name" value="AMINOALKYLPHOSPHONATE N-ACETYLTRANSFERASE-RELATED-RELATED"/>
    <property type="match status" value="1"/>
</dbReference>
<dbReference type="InterPro" id="IPR050832">
    <property type="entry name" value="Bact_Acetyltransf"/>
</dbReference>
<organism evidence="11 12">
    <name type="scientific">Sphingomonas chungangi</name>
    <dbReference type="NCBI Taxonomy" id="2683589"/>
    <lineage>
        <taxon>Bacteria</taxon>
        <taxon>Pseudomonadati</taxon>
        <taxon>Pseudomonadota</taxon>
        <taxon>Alphaproteobacteria</taxon>
        <taxon>Sphingomonadales</taxon>
        <taxon>Sphingomonadaceae</taxon>
        <taxon>Sphingomonas</taxon>
    </lineage>
</organism>
<keyword evidence="4 9" id="KW-0808">Transferase</keyword>
<dbReference type="NCBIfam" id="NF043067">
    <property type="entry name" value="AAC_6p_group_E"/>
    <property type="match status" value="1"/>
</dbReference>
<comment type="subunit">
    <text evidence="1 9">Homodimer.</text>
</comment>
<evidence type="ECO:0000256" key="4">
    <source>
        <dbReference type="ARBA" id="ARBA00022679"/>
    </source>
</evidence>
<evidence type="ECO:0000256" key="7">
    <source>
        <dbReference type="ARBA" id="ARBA00029660"/>
    </source>
</evidence>
<evidence type="ECO:0000256" key="9">
    <source>
        <dbReference type="PIRNR" id="PIRNR000452"/>
    </source>
</evidence>
<dbReference type="Pfam" id="PF00583">
    <property type="entry name" value="Acetyltransf_1"/>
    <property type="match status" value="1"/>
</dbReference>
<dbReference type="PIRSF" id="PIRSF000452">
    <property type="entry name" value="6-N-acetyltransf"/>
    <property type="match status" value="1"/>
</dbReference>
<dbReference type="AlphaFoldDB" id="A0A838LAW9"/>
<keyword evidence="6 9" id="KW-0012">Acyltransferase</keyword>
<comment type="catalytic activity">
    <reaction evidence="8 9">
        <text>kanamycin B + acetyl-CoA = N(6')-acetylkanamycin B + CoA + H(+)</text>
        <dbReference type="Rhea" id="RHEA:16449"/>
        <dbReference type="ChEBI" id="CHEBI:15378"/>
        <dbReference type="ChEBI" id="CHEBI:57287"/>
        <dbReference type="ChEBI" id="CHEBI:57288"/>
        <dbReference type="ChEBI" id="CHEBI:58390"/>
        <dbReference type="ChEBI" id="CHEBI:58549"/>
        <dbReference type="EC" id="2.3.1.82"/>
    </reaction>
</comment>
<dbReference type="EMBL" id="JACEIB010000026">
    <property type="protein sequence ID" value="MBA2935739.1"/>
    <property type="molecule type" value="Genomic_DNA"/>
</dbReference>
<proteinExistence type="predicted"/>
<dbReference type="InterPro" id="IPR000182">
    <property type="entry name" value="GNAT_dom"/>
</dbReference>
<evidence type="ECO:0000256" key="6">
    <source>
        <dbReference type="ARBA" id="ARBA00023315"/>
    </source>
</evidence>
<dbReference type="CDD" id="cd04301">
    <property type="entry name" value="NAT_SF"/>
    <property type="match status" value="1"/>
</dbReference>
<evidence type="ECO:0000256" key="2">
    <source>
        <dbReference type="ARBA" id="ARBA00012888"/>
    </source>
</evidence>
<protein>
    <recommendedName>
        <fullName evidence="3 9">Aminoglycoside N(6')-acetyltransferase type 1</fullName>
        <ecNumber evidence="2 9">2.3.1.82</ecNumber>
    </recommendedName>
    <alternativeName>
        <fullName evidence="7 9">Aminoglycoside resistance protein</fullName>
    </alternativeName>
</protein>
<evidence type="ECO:0000259" key="10">
    <source>
        <dbReference type="PROSITE" id="PS51186"/>
    </source>
</evidence>
<dbReference type="PANTHER" id="PTHR43877:SF1">
    <property type="entry name" value="ACETYLTRANSFERASE"/>
    <property type="match status" value="1"/>
</dbReference>
<reference evidence="11 12" key="1">
    <citation type="submission" date="2020-07" db="EMBL/GenBank/DDBJ databases">
        <authorList>
            <person name="Sun Q."/>
        </authorList>
    </citation>
    <scope>NUCLEOTIDE SEQUENCE [LARGE SCALE GENOMIC DNA]</scope>
    <source>
        <strain evidence="11 12">CGMCC 1.13654</strain>
    </source>
</reference>
<evidence type="ECO:0000256" key="8">
    <source>
        <dbReference type="ARBA" id="ARBA00048923"/>
    </source>
</evidence>